<sequence>MSSTTDVLVAGAGPAGAVAALVLARAGLTVRLMDDLPVERLAPRVGESLPGAARPLLRDLGLVEMVDSTHALAPGNVSAWGSDALVPTDFIRDPHGPGWHLDRSLFDQQLRTVALNAGAQLHPGHVRAIRGAPQSWQVVNTQGECLGARFVIDATGRYAAIARRVGARRRRDTPLIALPAWASAATEDAEMRTLVEGTQEGWWYSSRLPGAQRIAVLHTTPAHAQAIRRSATAWHEALSATTHVRRLWPSPLPPPVRAVDASGAVTDPPAGPGWLAVGDASLAFDPLSSQGLFHALYTGLRGAQAVLAGTSDALGAYAARLTSVRRRYREHRAIVYAIEDRWPTAPFWHTARAAVMAP</sequence>
<dbReference type="InterPro" id="IPR050816">
    <property type="entry name" value="Flavin-dep_Halogenase_NPB"/>
</dbReference>
<dbReference type="EMBL" id="JMCB01000001">
    <property type="protein sequence ID" value="KFE72349.1"/>
    <property type="molecule type" value="Genomic_DNA"/>
</dbReference>
<name>A0A085WXD6_9BACT</name>
<keyword evidence="1" id="KW-0285">Flavoprotein</keyword>
<organism evidence="4 5">
    <name type="scientific">Hyalangium minutum</name>
    <dbReference type="NCBI Taxonomy" id="394096"/>
    <lineage>
        <taxon>Bacteria</taxon>
        <taxon>Pseudomonadati</taxon>
        <taxon>Myxococcota</taxon>
        <taxon>Myxococcia</taxon>
        <taxon>Myxococcales</taxon>
        <taxon>Cystobacterineae</taxon>
        <taxon>Archangiaceae</taxon>
        <taxon>Hyalangium</taxon>
    </lineage>
</organism>
<dbReference type="GO" id="GO:0004497">
    <property type="term" value="F:monooxygenase activity"/>
    <property type="evidence" value="ECO:0007669"/>
    <property type="project" value="InterPro"/>
</dbReference>
<dbReference type="Gene3D" id="3.50.50.60">
    <property type="entry name" value="FAD/NAD(P)-binding domain"/>
    <property type="match status" value="1"/>
</dbReference>
<dbReference type="STRING" id="394096.DB31_0611"/>
<dbReference type="SUPFAM" id="SSF51905">
    <property type="entry name" value="FAD/NAD(P)-binding domain"/>
    <property type="match status" value="1"/>
</dbReference>
<feature type="domain" description="FAD-dependent oxidoreductase 2 FAD-binding" evidence="3">
    <location>
        <begin position="6"/>
        <end position="41"/>
    </location>
</feature>
<evidence type="ECO:0000259" key="3">
    <source>
        <dbReference type="Pfam" id="PF00890"/>
    </source>
</evidence>
<dbReference type="RefSeq" id="WP_052419667.1">
    <property type="nucleotide sequence ID" value="NZ_JMCB01000001.1"/>
</dbReference>
<dbReference type="InterPro" id="IPR006905">
    <property type="entry name" value="Flavin_halogenase"/>
</dbReference>
<evidence type="ECO:0000313" key="5">
    <source>
        <dbReference type="Proteomes" id="UP000028725"/>
    </source>
</evidence>
<dbReference type="InterPro" id="IPR036188">
    <property type="entry name" value="FAD/NAD-bd_sf"/>
</dbReference>
<dbReference type="InterPro" id="IPR003953">
    <property type="entry name" value="FAD-dep_OxRdtase_2_FAD-bd"/>
</dbReference>
<reference evidence="4 5" key="1">
    <citation type="submission" date="2014-04" db="EMBL/GenBank/DDBJ databases">
        <title>Genome assembly of Hyalangium minutum DSM 14724.</title>
        <authorList>
            <person name="Sharma G."/>
            <person name="Subramanian S."/>
        </authorList>
    </citation>
    <scope>NUCLEOTIDE SEQUENCE [LARGE SCALE GENOMIC DNA]</scope>
    <source>
        <strain evidence="4 5">DSM 14724</strain>
    </source>
</reference>
<evidence type="ECO:0000256" key="1">
    <source>
        <dbReference type="ARBA" id="ARBA00022630"/>
    </source>
</evidence>
<dbReference type="Gene3D" id="3.30.9.100">
    <property type="match status" value="1"/>
</dbReference>
<dbReference type="OrthoDB" id="103324at2"/>
<dbReference type="Proteomes" id="UP000028725">
    <property type="component" value="Unassembled WGS sequence"/>
</dbReference>
<protein>
    <submittedName>
        <fullName evidence="4">Dehydrogenase flavoprotein LodB</fullName>
    </submittedName>
</protein>
<dbReference type="PRINTS" id="PR00420">
    <property type="entry name" value="RNGMNOXGNASE"/>
</dbReference>
<evidence type="ECO:0000256" key="2">
    <source>
        <dbReference type="ARBA" id="ARBA00023002"/>
    </source>
</evidence>
<dbReference type="PANTHER" id="PTHR43747">
    <property type="entry name" value="FAD-BINDING PROTEIN"/>
    <property type="match status" value="1"/>
</dbReference>
<dbReference type="Pfam" id="PF04820">
    <property type="entry name" value="Trp_halogenase"/>
    <property type="match status" value="1"/>
</dbReference>
<dbReference type="AlphaFoldDB" id="A0A085WXD6"/>
<accession>A0A085WXD6</accession>
<comment type="caution">
    <text evidence="4">The sequence shown here is derived from an EMBL/GenBank/DDBJ whole genome shotgun (WGS) entry which is preliminary data.</text>
</comment>
<gene>
    <name evidence="4" type="ORF">DB31_0611</name>
</gene>
<keyword evidence="2" id="KW-0560">Oxidoreductase</keyword>
<dbReference type="PATRIC" id="fig|394096.3.peg.604"/>
<keyword evidence="5" id="KW-1185">Reference proteome</keyword>
<proteinExistence type="predicted"/>
<dbReference type="PANTHER" id="PTHR43747:SF1">
    <property type="entry name" value="SLR1998 PROTEIN"/>
    <property type="match status" value="1"/>
</dbReference>
<evidence type="ECO:0000313" key="4">
    <source>
        <dbReference type="EMBL" id="KFE72349.1"/>
    </source>
</evidence>
<dbReference type="Pfam" id="PF00890">
    <property type="entry name" value="FAD_binding_2"/>
    <property type="match status" value="1"/>
</dbReference>